<keyword evidence="3" id="KW-1185">Reference proteome</keyword>
<proteinExistence type="predicted"/>
<organism evidence="2 3">
    <name type="scientific">Pleurodeles waltl</name>
    <name type="common">Iberian ribbed newt</name>
    <dbReference type="NCBI Taxonomy" id="8319"/>
    <lineage>
        <taxon>Eukaryota</taxon>
        <taxon>Metazoa</taxon>
        <taxon>Chordata</taxon>
        <taxon>Craniata</taxon>
        <taxon>Vertebrata</taxon>
        <taxon>Euteleostomi</taxon>
        <taxon>Amphibia</taxon>
        <taxon>Batrachia</taxon>
        <taxon>Caudata</taxon>
        <taxon>Salamandroidea</taxon>
        <taxon>Salamandridae</taxon>
        <taxon>Pleurodelinae</taxon>
        <taxon>Pleurodeles</taxon>
    </lineage>
</organism>
<evidence type="ECO:0000313" key="2">
    <source>
        <dbReference type="EMBL" id="KAJ1162132.1"/>
    </source>
</evidence>
<accession>A0AAV7SC66</accession>
<protein>
    <submittedName>
        <fullName evidence="2">Uncharacterized protein</fullName>
    </submittedName>
</protein>
<dbReference type="AlphaFoldDB" id="A0AAV7SC66"/>
<evidence type="ECO:0000256" key="1">
    <source>
        <dbReference type="SAM" id="MobiDB-lite"/>
    </source>
</evidence>
<dbReference type="EMBL" id="JANPWB010000008">
    <property type="protein sequence ID" value="KAJ1162132.1"/>
    <property type="molecule type" value="Genomic_DNA"/>
</dbReference>
<sequence>MDGGSRPPGLHPQGRAQGGAAQPVPPSPAARLQGSAAGARSRPPQGLSPFFQPAAHAISSAIGLATVQPGASQSPSCFPFPGSAWSPRGHKMQDLGFFLPCATPARPRVTGRLEAPPGLAGAALAQGVAEYAGRTCVGRRVVPPVGRGEQTGAGAL</sequence>
<gene>
    <name evidence="2" type="ORF">NDU88_002609</name>
</gene>
<comment type="caution">
    <text evidence="2">The sequence shown here is derived from an EMBL/GenBank/DDBJ whole genome shotgun (WGS) entry which is preliminary data.</text>
</comment>
<name>A0AAV7SC66_PLEWA</name>
<reference evidence="2" key="1">
    <citation type="journal article" date="2022" name="bioRxiv">
        <title>Sequencing and chromosome-scale assembly of the giantPleurodeles waltlgenome.</title>
        <authorList>
            <person name="Brown T."/>
            <person name="Elewa A."/>
            <person name="Iarovenko S."/>
            <person name="Subramanian E."/>
            <person name="Araus A.J."/>
            <person name="Petzold A."/>
            <person name="Susuki M."/>
            <person name="Suzuki K.-i.T."/>
            <person name="Hayashi T."/>
            <person name="Toyoda A."/>
            <person name="Oliveira C."/>
            <person name="Osipova E."/>
            <person name="Leigh N.D."/>
            <person name="Simon A."/>
            <person name="Yun M.H."/>
        </authorList>
    </citation>
    <scope>NUCLEOTIDE SEQUENCE</scope>
    <source>
        <strain evidence="2">20211129_DDA</strain>
        <tissue evidence="2">Liver</tissue>
    </source>
</reference>
<dbReference type="Proteomes" id="UP001066276">
    <property type="component" value="Chromosome 4_2"/>
</dbReference>
<feature type="region of interest" description="Disordered" evidence="1">
    <location>
        <begin position="1"/>
        <end position="51"/>
    </location>
</feature>
<evidence type="ECO:0000313" key="3">
    <source>
        <dbReference type="Proteomes" id="UP001066276"/>
    </source>
</evidence>